<dbReference type="InterPro" id="IPR000387">
    <property type="entry name" value="Tyr_Pase_dom"/>
</dbReference>
<comment type="caution">
    <text evidence="2">The sequence shown here is derived from an EMBL/GenBank/DDBJ whole genome shotgun (WGS) entry which is preliminary data.</text>
</comment>
<dbReference type="Pfam" id="PF13350">
    <property type="entry name" value="Y_phosphatase3"/>
    <property type="match status" value="1"/>
</dbReference>
<dbReference type="EMBL" id="WMBR01000009">
    <property type="protein sequence ID" value="MXP24210.1"/>
    <property type="molecule type" value="Genomic_DNA"/>
</dbReference>
<gene>
    <name evidence="2" type="ORF">GIY30_23030</name>
</gene>
<organism evidence="2 3">
    <name type="scientific">Gordonia mangrovi</name>
    <dbReference type="NCBI Taxonomy" id="2665643"/>
    <lineage>
        <taxon>Bacteria</taxon>
        <taxon>Bacillati</taxon>
        <taxon>Actinomycetota</taxon>
        <taxon>Actinomycetes</taxon>
        <taxon>Mycobacteriales</taxon>
        <taxon>Gordoniaceae</taxon>
        <taxon>Gordonia</taxon>
    </lineage>
</organism>
<accession>A0A6L7GWB1</accession>
<name>A0A6L7GWB1_9ACTN</name>
<dbReference type="PROSITE" id="PS50056">
    <property type="entry name" value="TYR_PHOSPHATASE_2"/>
    <property type="match status" value="1"/>
</dbReference>
<dbReference type="Proteomes" id="UP000475545">
    <property type="component" value="Unassembled WGS sequence"/>
</dbReference>
<proteinExistence type="predicted"/>
<sequence length="416" mass="46563">MHNRPRTRTSQCWEERLRAKDRARTLIRNARCQSSTDAATEPQAAPCGPSRVRHLILTNGPAAPRQPHDLGSRCQFGPLEFRSRINRSRCRIRPDHCYTGSVGNETSNAGVSDHSAGSNGDDQLLHLAVLQHDLLRAQHCVYTSTTNNLCKQRELAPCGSACTPGYQESEFEPMRDQTWLSGAWNFRDVGGVRRTDGRTIKLDKFFRSSHLARLDEAGRAALSRSGITDVCDLRRDIEVERTGQDQLPPHVRLHRLPFDYDHDAPHEAELQSEEFAVNHMVSVYREFPVLERANRTILEVASLLAQGATVLVHCGAGKDRAGWVVATILRSVGVTECDIVTDYLRSNSAIAELRQAVGSNPRQTPESMIPLLKVREDYYESGMSGIAESFGSFANYLTHIGFHDDLLRRLETALVR</sequence>
<feature type="domain" description="Tyrosine specific protein phosphatases" evidence="1">
    <location>
        <begin position="295"/>
        <end position="355"/>
    </location>
</feature>
<evidence type="ECO:0000313" key="3">
    <source>
        <dbReference type="Proteomes" id="UP000475545"/>
    </source>
</evidence>
<dbReference type="InterPro" id="IPR026893">
    <property type="entry name" value="Tyr/Ser_Pase_IphP-type"/>
</dbReference>
<evidence type="ECO:0000259" key="1">
    <source>
        <dbReference type="PROSITE" id="PS50056"/>
    </source>
</evidence>
<evidence type="ECO:0000313" key="2">
    <source>
        <dbReference type="EMBL" id="MXP24210.1"/>
    </source>
</evidence>
<dbReference type="SUPFAM" id="SSF52799">
    <property type="entry name" value="(Phosphotyrosine protein) phosphatases II"/>
    <property type="match status" value="1"/>
</dbReference>
<dbReference type="GO" id="GO:0004721">
    <property type="term" value="F:phosphoprotein phosphatase activity"/>
    <property type="evidence" value="ECO:0007669"/>
    <property type="project" value="InterPro"/>
</dbReference>
<dbReference type="Gene3D" id="3.90.190.10">
    <property type="entry name" value="Protein tyrosine phosphatase superfamily"/>
    <property type="match status" value="1"/>
</dbReference>
<dbReference type="InterPro" id="IPR029021">
    <property type="entry name" value="Prot-tyrosine_phosphatase-like"/>
</dbReference>
<protein>
    <recommendedName>
        <fullName evidence="1">Tyrosine specific protein phosphatases domain-containing protein</fullName>
    </recommendedName>
</protein>
<keyword evidence="3" id="KW-1185">Reference proteome</keyword>
<dbReference type="AlphaFoldDB" id="A0A6L7GWB1"/>
<reference evidence="2 3" key="1">
    <citation type="submission" date="2019-11" db="EMBL/GenBank/DDBJ databases">
        <title>Gordonia sp. nov., a novel actinobacterium isolated from mangrove soil in Hainan.</title>
        <authorList>
            <person name="Huang X."/>
            <person name="Xie Y."/>
            <person name="Chu X."/>
            <person name="Xiao K."/>
        </authorList>
    </citation>
    <scope>NUCLEOTIDE SEQUENCE [LARGE SCALE GENOMIC DNA]</scope>
    <source>
        <strain evidence="2 3">HNM0687</strain>
    </source>
</reference>